<feature type="transmembrane region" description="Helical" evidence="4">
    <location>
        <begin position="37"/>
        <end position="55"/>
    </location>
</feature>
<keyword evidence="4" id="KW-1133">Transmembrane helix</keyword>
<dbReference type="PANTHER" id="PTHR11361:SF99">
    <property type="entry name" value="DNA MISMATCH REPAIR PROTEIN"/>
    <property type="match status" value="1"/>
</dbReference>
<feature type="transmembrane region" description="Helical" evidence="4">
    <location>
        <begin position="61"/>
        <end position="79"/>
    </location>
</feature>
<dbReference type="GO" id="GO:0030983">
    <property type="term" value="F:mismatched DNA binding"/>
    <property type="evidence" value="ECO:0007669"/>
    <property type="project" value="InterPro"/>
</dbReference>
<reference evidence="6" key="1">
    <citation type="submission" date="2020-08" db="EMBL/GenBank/DDBJ databases">
        <title>Pontibacter sp. SD6 16S ribosomal RNA gene Genome sequencing and assembly.</title>
        <authorList>
            <person name="Kang M."/>
        </authorList>
    </citation>
    <scope>NUCLEOTIDE SEQUENCE</scope>
    <source>
        <strain evidence="6">SD6</strain>
    </source>
</reference>
<dbReference type="Pfam" id="PF00488">
    <property type="entry name" value="MutS_V"/>
    <property type="match status" value="1"/>
</dbReference>
<dbReference type="SUPFAM" id="SSF48334">
    <property type="entry name" value="DNA repair protein MutS, domain III"/>
    <property type="match status" value="1"/>
</dbReference>
<dbReference type="AlphaFoldDB" id="A0A923N6A5"/>
<dbReference type="EMBL" id="JACRVF010000002">
    <property type="protein sequence ID" value="MBC5992974.1"/>
    <property type="molecule type" value="Genomic_DNA"/>
</dbReference>
<dbReference type="SUPFAM" id="SSF52540">
    <property type="entry name" value="P-loop containing nucleoside triphosphate hydrolases"/>
    <property type="match status" value="1"/>
</dbReference>
<evidence type="ECO:0000313" key="7">
    <source>
        <dbReference type="Proteomes" id="UP000603640"/>
    </source>
</evidence>
<comment type="caution">
    <text evidence="6">The sequence shown here is derived from an EMBL/GenBank/DDBJ whole genome shotgun (WGS) entry which is preliminary data.</text>
</comment>
<evidence type="ECO:0000256" key="3">
    <source>
        <dbReference type="ARBA" id="ARBA00023125"/>
    </source>
</evidence>
<feature type="transmembrane region" description="Helical" evidence="4">
    <location>
        <begin position="246"/>
        <end position="262"/>
    </location>
</feature>
<dbReference type="Proteomes" id="UP000603640">
    <property type="component" value="Unassembled WGS sequence"/>
</dbReference>
<protein>
    <submittedName>
        <fullName evidence="6">DNA mismatch repair protein MutS</fullName>
    </submittedName>
</protein>
<organism evidence="6 7">
    <name type="scientific">Pontibacter cellulosilyticus</name>
    <dbReference type="NCBI Taxonomy" id="1720253"/>
    <lineage>
        <taxon>Bacteria</taxon>
        <taxon>Pseudomonadati</taxon>
        <taxon>Bacteroidota</taxon>
        <taxon>Cytophagia</taxon>
        <taxon>Cytophagales</taxon>
        <taxon>Hymenobacteraceae</taxon>
        <taxon>Pontibacter</taxon>
    </lineage>
</organism>
<keyword evidence="4" id="KW-0812">Transmembrane</keyword>
<feature type="domain" description="DNA mismatch repair proteins mutS family" evidence="5">
    <location>
        <begin position="429"/>
        <end position="608"/>
    </location>
</feature>
<evidence type="ECO:0000313" key="6">
    <source>
        <dbReference type="EMBL" id="MBC5992974.1"/>
    </source>
</evidence>
<evidence type="ECO:0000256" key="4">
    <source>
        <dbReference type="SAM" id="Phobius"/>
    </source>
</evidence>
<dbReference type="InterPro" id="IPR000432">
    <property type="entry name" value="DNA_mismatch_repair_MutS_C"/>
</dbReference>
<gene>
    <name evidence="6" type="ORF">H8S84_09035</name>
</gene>
<name>A0A923N6A5_9BACT</name>
<keyword evidence="7" id="KW-1185">Reference proteome</keyword>
<dbReference type="GO" id="GO:0005829">
    <property type="term" value="C:cytosol"/>
    <property type="evidence" value="ECO:0007669"/>
    <property type="project" value="TreeGrafter"/>
</dbReference>
<accession>A0A923N6A5</accession>
<evidence type="ECO:0000259" key="5">
    <source>
        <dbReference type="SMART" id="SM00534"/>
    </source>
</evidence>
<keyword evidence="3" id="KW-0238">DNA-binding</keyword>
<sequence length="610" mass="69932">MNSEVLSNNRKEFYRQRAEALAAQESRAATKSRWVSWLRVGVFLAGAGTAYHFFSTDNQEAGAVAILVFYTLFILVMRWHSRLEFTHQQFLLLRKVNEEEIERLQGKLQHFDGGATFVDDHHPYTSDLDIFGQNSLFQLINRSVTSIGRLKLARWFRVAAPTPVILQRQQAIAELAAENQLDWLQDLLALPRHFKHDEVTAAVFIRWFSERSFYKQHGWVKVLVFVLPIVTLAAIAAWAYGAVSGFVPSIFLIVQFILAYRFRVERDEYYDKSIGIYEAMRSYTRQLQHIEQKHFSSPLLQELQARLQQSGTKGSVIIHKLANIIDFFSWRLSTLMAFFLNSILMWDFVWMYRLENWRDRYLPQLEEMLDTLAQIEALASIASYQHANPDYAIPVLSEQPFELHAKELAHPLIFSVTPIANDFEMQGAGKTMVVTGSNMSGKTTFLRTVGINMVLAQMGAPVYADSMKLAPAQVYTAMRTADNLAENTSSFYAELKRLRMLLELTEKGQPVLYFLDEILKGTNSRDRHAGAMALIRQLHKRNASGFISTHDLELGAMEQELPGSVYNYSFNSDIIGDEIKFDYKLHQGICRSFNASKLMQLMGIEIEEKV</sequence>
<keyword evidence="2" id="KW-0067">ATP-binding</keyword>
<proteinExistence type="predicted"/>
<feature type="transmembrane region" description="Helical" evidence="4">
    <location>
        <begin position="219"/>
        <end position="240"/>
    </location>
</feature>
<dbReference type="GO" id="GO:0006298">
    <property type="term" value="P:mismatch repair"/>
    <property type="evidence" value="ECO:0007669"/>
    <property type="project" value="InterPro"/>
</dbReference>
<evidence type="ECO:0000256" key="1">
    <source>
        <dbReference type="ARBA" id="ARBA00022741"/>
    </source>
</evidence>
<keyword evidence="1" id="KW-0547">Nucleotide-binding</keyword>
<dbReference type="InterPro" id="IPR027417">
    <property type="entry name" value="P-loop_NTPase"/>
</dbReference>
<dbReference type="SMART" id="SM00534">
    <property type="entry name" value="MUTSac"/>
    <property type="match status" value="1"/>
</dbReference>
<dbReference type="CDD" id="cd03283">
    <property type="entry name" value="ABC_MutS-like"/>
    <property type="match status" value="1"/>
</dbReference>
<dbReference type="InterPro" id="IPR036187">
    <property type="entry name" value="DNA_mismatch_repair_MutS_sf"/>
</dbReference>
<dbReference type="PANTHER" id="PTHR11361">
    <property type="entry name" value="DNA MISMATCH REPAIR PROTEIN MUTS FAMILY MEMBER"/>
    <property type="match status" value="1"/>
</dbReference>
<evidence type="ECO:0000256" key="2">
    <source>
        <dbReference type="ARBA" id="ARBA00022840"/>
    </source>
</evidence>
<feature type="transmembrane region" description="Helical" evidence="4">
    <location>
        <begin position="328"/>
        <end position="352"/>
    </location>
</feature>
<dbReference type="GO" id="GO:0005524">
    <property type="term" value="F:ATP binding"/>
    <property type="evidence" value="ECO:0007669"/>
    <property type="project" value="UniProtKB-KW"/>
</dbReference>
<dbReference type="Gene3D" id="1.10.1420.10">
    <property type="match status" value="1"/>
</dbReference>
<keyword evidence="4" id="KW-0472">Membrane</keyword>
<dbReference type="InterPro" id="IPR045076">
    <property type="entry name" value="MutS"/>
</dbReference>
<dbReference type="Gene3D" id="3.40.50.300">
    <property type="entry name" value="P-loop containing nucleotide triphosphate hydrolases"/>
    <property type="match status" value="1"/>
</dbReference>
<dbReference type="GO" id="GO:0140664">
    <property type="term" value="F:ATP-dependent DNA damage sensor activity"/>
    <property type="evidence" value="ECO:0007669"/>
    <property type="project" value="InterPro"/>
</dbReference>